<dbReference type="RefSeq" id="WP_062395664.1">
    <property type="nucleotide sequence ID" value="NZ_CP011853.1"/>
</dbReference>
<dbReference type="KEGG" id="goq:ACH46_19640"/>
<dbReference type="SMART" id="SM00855">
    <property type="entry name" value="PGAM"/>
    <property type="match status" value="1"/>
</dbReference>
<dbReference type="InterPro" id="IPR050275">
    <property type="entry name" value="PGM_Phosphatase"/>
</dbReference>
<dbReference type="PANTHER" id="PTHR48100:SF62">
    <property type="entry name" value="GLUCOSYL-3-PHOSPHOGLYCERATE PHOSPHATASE"/>
    <property type="match status" value="1"/>
</dbReference>
<dbReference type="EMBL" id="CP011853">
    <property type="protein sequence ID" value="ALG87062.1"/>
    <property type="molecule type" value="Genomic_DNA"/>
</dbReference>
<reference evidence="2" key="1">
    <citation type="submission" date="2015-06" db="EMBL/GenBank/DDBJ databases">
        <title>Complete genome sequence and metabolic analysis of phthalate degradation pathway in Gordonia sp. QH-11.</title>
        <authorList>
            <person name="Jin D."/>
            <person name="Kong X."/>
            <person name="Bai Z."/>
        </authorList>
    </citation>
    <scope>NUCLEOTIDE SEQUENCE [LARGE SCALE GENOMIC DNA]</scope>
    <source>
        <strain evidence="2">QH-11</strain>
    </source>
</reference>
<keyword evidence="1" id="KW-0418">Kinase</keyword>
<evidence type="ECO:0000313" key="2">
    <source>
        <dbReference type="Proteomes" id="UP000063789"/>
    </source>
</evidence>
<dbReference type="InterPro" id="IPR029033">
    <property type="entry name" value="His_PPase_superfam"/>
</dbReference>
<keyword evidence="1" id="KW-0808">Transferase</keyword>
<dbReference type="PATRIC" id="fig|1136941.3.peg.4020"/>
<dbReference type="OrthoDB" id="280692at2"/>
<reference evidence="1 2" key="2">
    <citation type="journal article" date="2017" name="Int. J. Syst. Evol. Microbiol.">
        <title>Gordonia phthalatica sp. nov., a di-n-butyl phthalate-degrading bacterium isolated from activated sludge.</title>
        <authorList>
            <person name="Jin D."/>
            <person name="Kong X."/>
            <person name="Jia M."/>
            <person name="Yu X."/>
            <person name="Wang X."/>
            <person name="Zhuang X."/>
            <person name="Deng Y."/>
            <person name="Bai Z."/>
        </authorList>
    </citation>
    <scope>NUCLEOTIDE SEQUENCE [LARGE SCALE GENOMIC DNA]</scope>
    <source>
        <strain evidence="1 2">QH-11</strain>
    </source>
</reference>
<sequence length="219" mass="23139">MGVLYIVRHGQAPSHAYGPDAAAIGGPGLTDLGFAQARAAGQALARRVPSFHAAFCGDLPRQRATLAGVLEAYPDAPTPIVDPDWNEYTTPELPESDDIYRGGGKPFQDAITRALGEWIDGADTGPETYATYAARTRAAAERAAAAAGSGQNVLVVSSAGSITQLIAQLWGVPDQGWPAMSRTFVNTSITKILVGRRGMTLVSFNEHAHVAGEELFSYR</sequence>
<dbReference type="GO" id="GO:0005737">
    <property type="term" value="C:cytoplasm"/>
    <property type="evidence" value="ECO:0007669"/>
    <property type="project" value="TreeGrafter"/>
</dbReference>
<gene>
    <name evidence="1" type="ORF">ACH46_19640</name>
</gene>
<dbReference type="PANTHER" id="PTHR48100">
    <property type="entry name" value="BROAD-SPECIFICITY PHOSPHATASE YOR283W-RELATED"/>
    <property type="match status" value="1"/>
</dbReference>
<accession>A0A0N9NML9</accession>
<evidence type="ECO:0000313" key="1">
    <source>
        <dbReference type="EMBL" id="ALG87062.1"/>
    </source>
</evidence>
<dbReference type="SUPFAM" id="SSF53254">
    <property type="entry name" value="Phosphoglycerate mutase-like"/>
    <property type="match status" value="1"/>
</dbReference>
<name>A0A0N9NML9_9ACTN</name>
<dbReference type="AlphaFoldDB" id="A0A0N9NML9"/>
<dbReference type="GO" id="GO:0016301">
    <property type="term" value="F:kinase activity"/>
    <property type="evidence" value="ECO:0007669"/>
    <property type="project" value="UniProtKB-KW"/>
</dbReference>
<organism evidence="1 2">
    <name type="scientific">Gordonia phthalatica</name>
    <dbReference type="NCBI Taxonomy" id="1136941"/>
    <lineage>
        <taxon>Bacteria</taxon>
        <taxon>Bacillati</taxon>
        <taxon>Actinomycetota</taxon>
        <taxon>Actinomycetes</taxon>
        <taxon>Mycobacteriales</taxon>
        <taxon>Gordoniaceae</taxon>
        <taxon>Gordonia</taxon>
    </lineage>
</organism>
<dbReference type="CDD" id="cd07067">
    <property type="entry name" value="HP_PGM_like"/>
    <property type="match status" value="1"/>
</dbReference>
<dbReference type="Proteomes" id="UP000063789">
    <property type="component" value="Chromosome"/>
</dbReference>
<protein>
    <submittedName>
        <fullName evidence="1">Phosphoglycerate kinase</fullName>
    </submittedName>
</protein>
<proteinExistence type="predicted"/>
<dbReference type="Pfam" id="PF00300">
    <property type="entry name" value="His_Phos_1"/>
    <property type="match status" value="1"/>
</dbReference>
<dbReference type="STRING" id="1136941.ACH46_19640"/>
<dbReference type="Gene3D" id="3.40.50.1240">
    <property type="entry name" value="Phosphoglycerate mutase-like"/>
    <property type="match status" value="1"/>
</dbReference>
<dbReference type="GO" id="GO:0016791">
    <property type="term" value="F:phosphatase activity"/>
    <property type="evidence" value="ECO:0007669"/>
    <property type="project" value="TreeGrafter"/>
</dbReference>
<keyword evidence="2" id="KW-1185">Reference proteome</keyword>
<dbReference type="InterPro" id="IPR013078">
    <property type="entry name" value="His_Pase_superF_clade-1"/>
</dbReference>